<name>A0A9W7A9G9_9STRA</name>
<dbReference type="EMBL" id="BRXZ01004007">
    <property type="protein sequence ID" value="GMH66586.1"/>
    <property type="molecule type" value="Genomic_DNA"/>
</dbReference>
<evidence type="ECO:0000313" key="3">
    <source>
        <dbReference type="EMBL" id="GMH66586.1"/>
    </source>
</evidence>
<dbReference type="SUPFAM" id="SSF52087">
    <property type="entry name" value="CRAL/TRIO domain"/>
    <property type="match status" value="1"/>
</dbReference>
<evidence type="ECO:0000259" key="2">
    <source>
        <dbReference type="PROSITE" id="PS50191"/>
    </source>
</evidence>
<dbReference type="InterPro" id="IPR001251">
    <property type="entry name" value="CRAL-TRIO_dom"/>
</dbReference>
<keyword evidence="1" id="KW-0472">Membrane</keyword>
<organism evidence="3 4">
    <name type="scientific">Triparma retinervis</name>
    <dbReference type="NCBI Taxonomy" id="2557542"/>
    <lineage>
        <taxon>Eukaryota</taxon>
        <taxon>Sar</taxon>
        <taxon>Stramenopiles</taxon>
        <taxon>Ochrophyta</taxon>
        <taxon>Bolidophyceae</taxon>
        <taxon>Parmales</taxon>
        <taxon>Triparmaceae</taxon>
        <taxon>Triparma</taxon>
    </lineage>
</organism>
<dbReference type="InterPro" id="IPR036865">
    <property type="entry name" value="CRAL-TRIO_dom_sf"/>
</dbReference>
<dbReference type="OrthoDB" id="1434354at2759"/>
<dbReference type="InterPro" id="IPR051026">
    <property type="entry name" value="PI/PC_transfer"/>
</dbReference>
<dbReference type="AlphaFoldDB" id="A0A9W7A9G9"/>
<reference evidence="3" key="1">
    <citation type="submission" date="2022-07" db="EMBL/GenBank/DDBJ databases">
        <title>Genome analysis of Parmales, a sister group of diatoms, reveals the evolutionary specialization of diatoms from phago-mixotrophs to photoautotrophs.</title>
        <authorList>
            <person name="Ban H."/>
            <person name="Sato S."/>
            <person name="Yoshikawa S."/>
            <person name="Kazumasa Y."/>
            <person name="Nakamura Y."/>
            <person name="Ichinomiya M."/>
            <person name="Saitoh K."/>
            <person name="Sato N."/>
            <person name="Blanc-Mathieu R."/>
            <person name="Endo H."/>
            <person name="Kuwata A."/>
            <person name="Ogata H."/>
        </authorList>
    </citation>
    <scope>NUCLEOTIDE SEQUENCE</scope>
</reference>
<evidence type="ECO:0000256" key="1">
    <source>
        <dbReference type="SAM" id="Phobius"/>
    </source>
</evidence>
<gene>
    <name evidence="3" type="ORF">TrRE_jg1618</name>
</gene>
<dbReference type="PROSITE" id="PS50191">
    <property type="entry name" value="CRAL_TRIO"/>
    <property type="match status" value="1"/>
</dbReference>
<keyword evidence="4" id="KW-1185">Reference proteome</keyword>
<feature type="non-terminal residue" evidence="3">
    <location>
        <position position="1"/>
    </location>
</feature>
<dbReference type="Proteomes" id="UP001165082">
    <property type="component" value="Unassembled WGS sequence"/>
</dbReference>
<feature type="transmembrane region" description="Helical" evidence="1">
    <location>
        <begin position="539"/>
        <end position="560"/>
    </location>
</feature>
<comment type="caution">
    <text evidence="3">The sequence shown here is derived from an EMBL/GenBank/DDBJ whole genome shotgun (WGS) entry which is preliminary data.</text>
</comment>
<keyword evidence="1" id="KW-0812">Transmembrane</keyword>
<keyword evidence="1" id="KW-1133">Transmembrane helix</keyword>
<accession>A0A9W7A9G9</accession>
<evidence type="ECO:0000313" key="4">
    <source>
        <dbReference type="Proteomes" id="UP001165082"/>
    </source>
</evidence>
<sequence>LPVPFDASSKGWYAVLYVKNRASTTLDTMYSQYNDTTPSQNLVFPDHAEATVLQIEYYRYSIFGDEKVGCRHFPLLDAHFDRKSVRFETFVKDLTNDEKYDVAVEIVSASSSASSLTPSAPSSRSSSPAAFDDAGAPIVDEQLEFYQKQEYEAVGEIYDQIKKDLADLGVTSEDEIESCCQLGKALYLNREEYEILPNPPHKTTTSGVIPMYCDGFRLISFYRGFKEDALIQITATAKWRAANETNRIRSLSLPDLLGCPVKKFEQYYHAGCLGISNDGLPVIVRRFGMLDLKALKSIFNGGDYKNVKKTTEIFIDSHIWEMEHYYEMLRDLSFKHKRIMKGNVINDMQGVTFSQLGGETMKVVKKIIALDSDNYPDSLHKLYIINAPGIFNFIWKMVRPILHPVILAKIEICKMDRIPGALKEAGVADICMSLKYGGKAFPIAGVTNSECFLPFGGSESVSPNSVDLWSAEVVLEHCNPKEKVRRVSTPKRPAACDNYYQTWRSGGEFTPTRKQEVFEKEESLRLKAASRNKGGPLRASYTITIYLTVCYCLVLLWKFYGAQGSVYFKWMKNEL</sequence>
<dbReference type="CDD" id="cd00170">
    <property type="entry name" value="SEC14"/>
    <property type="match status" value="1"/>
</dbReference>
<dbReference type="PANTHER" id="PTHR45657:SF1">
    <property type="entry name" value="CRAL-TRIO DOMAIN-CONTAINING PROTEIN YKL091C-RELATED"/>
    <property type="match status" value="1"/>
</dbReference>
<dbReference type="PANTHER" id="PTHR45657">
    <property type="entry name" value="CRAL-TRIO DOMAIN-CONTAINING PROTEIN YKL091C-RELATED"/>
    <property type="match status" value="1"/>
</dbReference>
<protein>
    <recommendedName>
        <fullName evidence="2">CRAL-TRIO domain-containing protein</fullName>
    </recommendedName>
</protein>
<dbReference type="Gene3D" id="3.40.525.10">
    <property type="entry name" value="CRAL-TRIO lipid binding domain"/>
    <property type="match status" value="1"/>
</dbReference>
<proteinExistence type="predicted"/>
<feature type="domain" description="CRAL-TRIO" evidence="2">
    <location>
        <begin position="260"/>
        <end position="444"/>
    </location>
</feature>
<dbReference type="SMART" id="SM00516">
    <property type="entry name" value="SEC14"/>
    <property type="match status" value="1"/>
</dbReference>
<dbReference type="Pfam" id="PF00650">
    <property type="entry name" value="CRAL_TRIO"/>
    <property type="match status" value="1"/>
</dbReference>